<comment type="catalytic activity">
    <reaction evidence="7">
        <text>Couples ATP hydrolysis with the unwinding of duplex DNA by translocating in the 3'-5' direction.</text>
        <dbReference type="EC" id="5.6.2.4"/>
    </reaction>
</comment>
<comment type="similarity">
    <text evidence="1">Belongs to the helicase family. RecQ subfamily.</text>
</comment>
<name>A0ABN8T3I1_9CNID</name>
<evidence type="ECO:0000256" key="6">
    <source>
        <dbReference type="ARBA" id="ARBA00023242"/>
    </source>
</evidence>
<feature type="domain" description="Helicase C-terminal" evidence="11">
    <location>
        <begin position="250"/>
        <end position="423"/>
    </location>
</feature>
<dbReference type="PANTHER" id="PTHR13710">
    <property type="entry name" value="DNA HELICASE RECQ FAMILY MEMBER"/>
    <property type="match status" value="1"/>
</dbReference>
<dbReference type="SMART" id="SM00487">
    <property type="entry name" value="DEXDc"/>
    <property type="match status" value="1"/>
</dbReference>
<evidence type="ECO:0000256" key="2">
    <source>
        <dbReference type="ARBA" id="ARBA00022741"/>
    </source>
</evidence>
<evidence type="ECO:0000256" key="1">
    <source>
        <dbReference type="ARBA" id="ARBA00005446"/>
    </source>
</evidence>
<evidence type="ECO:0000256" key="9">
    <source>
        <dbReference type="ARBA" id="ARBA00044542"/>
    </source>
</evidence>
<accession>A0ABN8T3I1</accession>
<dbReference type="SMART" id="SM00490">
    <property type="entry name" value="HELICc"/>
    <property type="match status" value="1"/>
</dbReference>
<comment type="caution">
    <text evidence="12">The sequence shown here is derived from an EMBL/GenBank/DDBJ whole genome shotgun (WGS) entry which is preliminary data.</text>
</comment>
<keyword evidence="6" id="KW-0539">Nucleus</keyword>
<keyword evidence="4" id="KW-0238">DNA-binding</keyword>
<dbReference type="InterPro" id="IPR011545">
    <property type="entry name" value="DEAD/DEAH_box_helicase_dom"/>
</dbReference>
<dbReference type="Pfam" id="PF00270">
    <property type="entry name" value="DEAD"/>
    <property type="match status" value="1"/>
</dbReference>
<keyword evidence="13" id="KW-1185">Reference proteome</keyword>
<evidence type="ECO:0000256" key="8">
    <source>
        <dbReference type="ARBA" id="ARBA00034808"/>
    </source>
</evidence>
<dbReference type="InterPro" id="IPR027417">
    <property type="entry name" value="P-loop_NTPase"/>
</dbReference>
<evidence type="ECO:0000259" key="10">
    <source>
        <dbReference type="PROSITE" id="PS51192"/>
    </source>
</evidence>
<dbReference type="SUPFAM" id="SSF52540">
    <property type="entry name" value="P-loop containing nucleoside triphosphate hydrolases"/>
    <property type="match status" value="1"/>
</dbReference>
<feature type="domain" description="Helicase ATP-binding" evidence="10">
    <location>
        <begin position="36"/>
        <end position="223"/>
    </location>
</feature>
<dbReference type="InterPro" id="IPR014001">
    <property type="entry name" value="Helicase_ATP-bd"/>
</dbReference>
<protein>
    <recommendedName>
        <fullName evidence="8">DNA 3'-5' helicase</fullName>
        <ecNumber evidence="8">5.6.2.4</ecNumber>
    </recommendedName>
    <alternativeName>
        <fullName evidence="9">DNA 3'-5' helicase BLM</fullName>
    </alternativeName>
</protein>
<evidence type="ECO:0000313" key="13">
    <source>
        <dbReference type="Proteomes" id="UP001159427"/>
    </source>
</evidence>
<dbReference type="EC" id="5.6.2.4" evidence="8"/>
<dbReference type="PROSITE" id="PS51192">
    <property type="entry name" value="HELICASE_ATP_BIND_1"/>
    <property type="match status" value="1"/>
</dbReference>
<dbReference type="Pfam" id="PF00271">
    <property type="entry name" value="Helicase_C"/>
    <property type="match status" value="1"/>
</dbReference>
<dbReference type="InterPro" id="IPR001650">
    <property type="entry name" value="Helicase_C-like"/>
</dbReference>
<organism evidence="12 13">
    <name type="scientific">Porites evermanni</name>
    <dbReference type="NCBI Taxonomy" id="104178"/>
    <lineage>
        <taxon>Eukaryota</taxon>
        <taxon>Metazoa</taxon>
        <taxon>Cnidaria</taxon>
        <taxon>Anthozoa</taxon>
        <taxon>Hexacorallia</taxon>
        <taxon>Scleractinia</taxon>
        <taxon>Fungiina</taxon>
        <taxon>Poritidae</taxon>
        <taxon>Porites</taxon>
    </lineage>
</organism>
<proteinExistence type="inferred from homology"/>
<evidence type="ECO:0000256" key="4">
    <source>
        <dbReference type="ARBA" id="ARBA00023125"/>
    </source>
</evidence>
<dbReference type="PROSITE" id="PS51194">
    <property type="entry name" value="HELICASE_CTER"/>
    <property type="match status" value="1"/>
</dbReference>
<evidence type="ECO:0000256" key="5">
    <source>
        <dbReference type="ARBA" id="ARBA00023235"/>
    </source>
</evidence>
<dbReference type="Gene3D" id="3.40.50.300">
    <property type="entry name" value="P-loop containing nucleotide triphosphate hydrolases"/>
    <property type="match status" value="2"/>
</dbReference>
<keyword evidence="3" id="KW-0067">ATP-binding</keyword>
<evidence type="ECO:0000256" key="3">
    <source>
        <dbReference type="ARBA" id="ARBA00022840"/>
    </source>
</evidence>
<gene>
    <name evidence="12" type="ORF">PEVE_00036800</name>
</gene>
<evidence type="ECO:0000313" key="12">
    <source>
        <dbReference type="EMBL" id="CAH3198793.1"/>
    </source>
</evidence>
<keyword evidence="5" id="KW-0413">Isomerase</keyword>
<sequence>MADRNSNFNSALEGSLLELERLGMSRVLRTEQVKAISTLTSGEDLLAVLPTGFGKSLIFQLLVRVVESLTGKASCVLVVCPLKSIIQDQLAEATSLGLKAVALGNCRLDDISSGKYQIIYGSAEEILSKPFLSCLKMTDSPFHQQLCAIVVDESHTVETWTGQRFVYFGLCSVKRHAFRASFGELGMLRSFCKKGTPVGALTGTADPTTRETIKRALNLSQTVEVIYVSPNRLNLRFSVQKVKKEQHLKKLDWLVDLVKKEGINTPKTIVFCNTMNEIAIVVNYLMSQLGKKVFFPNYSSVKDNCLIGIYHSNSWQSSKDRVMEQFKSGGVKRVIIATTALCMGVNFPDVRFIINWGPARSILDQHQEAGRAGRDGKTAHVIVIYHGQQVGHCEQQIKDFVRTKGCFRVAAYKSLDDTIQPLEPPHDCCSFCSSICKCAGESCDAEPLPFEAINAAVEDSDGNDVKLRKVTPQERETLKEALYEVLYDLRAEGPALDDSSSHGFSTQLIEDVTRNCESIFSLQDLLTSYPVFSTSNALRILEVIQEVFMDIPNLDETLTLLKLSSVETNLKDAFEWFDLDAIELGIDSDSETDLPEL</sequence>
<reference evidence="12 13" key="1">
    <citation type="submission" date="2022-05" db="EMBL/GenBank/DDBJ databases">
        <authorList>
            <consortium name="Genoscope - CEA"/>
            <person name="William W."/>
        </authorList>
    </citation>
    <scope>NUCLEOTIDE SEQUENCE [LARGE SCALE GENOMIC DNA]</scope>
</reference>
<evidence type="ECO:0000256" key="7">
    <source>
        <dbReference type="ARBA" id="ARBA00034617"/>
    </source>
</evidence>
<evidence type="ECO:0000259" key="11">
    <source>
        <dbReference type="PROSITE" id="PS51194"/>
    </source>
</evidence>
<keyword evidence="2" id="KW-0547">Nucleotide-binding</keyword>
<dbReference type="EMBL" id="CALNXI010005930">
    <property type="protein sequence ID" value="CAH3198793.1"/>
    <property type="molecule type" value="Genomic_DNA"/>
</dbReference>
<dbReference type="PANTHER" id="PTHR13710:SF153">
    <property type="entry name" value="RECQ-LIKE DNA HELICASE BLM"/>
    <property type="match status" value="1"/>
</dbReference>
<dbReference type="Proteomes" id="UP001159427">
    <property type="component" value="Unassembled WGS sequence"/>
</dbReference>